<protein>
    <submittedName>
        <fullName evidence="2">Cobaltochelatase subunit CobN</fullName>
        <ecNumber evidence="2">6.6.1.2</ecNumber>
    </submittedName>
</protein>
<dbReference type="Pfam" id="PF02514">
    <property type="entry name" value="CobN-Mg_chel"/>
    <property type="match status" value="1"/>
</dbReference>
<reference evidence="2" key="1">
    <citation type="submission" date="2020-05" db="EMBL/GenBank/DDBJ databases">
        <authorList>
            <person name="Zhu T."/>
            <person name="Keshari N."/>
            <person name="Lu X."/>
        </authorList>
    </citation>
    <scope>NUCLEOTIDE SEQUENCE</scope>
    <source>
        <strain evidence="2">NK1-22</strain>
    </source>
</reference>
<dbReference type="GO" id="GO:0009236">
    <property type="term" value="P:cobalamin biosynthetic process"/>
    <property type="evidence" value="ECO:0007669"/>
    <property type="project" value="InterPro"/>
</dbReference>
<dbReference type="AlphaFoldDB" id="A0AA96Y6C9"/>
<dbReference type="InterPro" id="IPR011953">
    <property type="entry name" value="Cobalto_CobN"/>
</dbReference>
<organism evidence="2">
    <name type="scientific">Thermoleptolyngbya oregonensis NK1-22</name>
    <dbReference type="NCBI Taxonomy" id="2547457"/>
    <lineage>
        <taxon>Bacteria</taxon>
        <taxon>Bacillati</taxon>
        <taxon>Cyanobacteriota</taxon>
        <taxon>Cyanophyceae</taxon>
        <taxon>Oculatellales</taxon>
        <taxon>Oculatellaceae</taxon>
        <taxon>Thermoleptolyngbya</taxon>
    </lineage>
</organism>
<dbReference type="EC" id="6.6.1.2" evidence="2"/>
<name>A0AA96Y6C9_9CYAN</name>
<accession>A0AA96Y6C9</accession>
<dbReference type="EMBL" id="CP053540">
    <property type="protein sequence ID" value="WOB44880.1"/>
    <property type="molecule type" value="Genomic_DNA"/>
</dbReference>
<feature type="domain" description="CobN/magnesium chelatase" evidence="1">
    <location>
        <begin position="140"/>
        <end position="1244"/>
    </location>
</feature>
<proteinExistence type="predicted"/>
<dbReference type="CDD" id="cd10150">
    <property type="entry name" value="CobN_like"/>
    <property type="match status" value="1"/>
</dbReference>
<dbReference type="InterPro" id="IPR003672">
    <property type="entry name" value="CobN/Mg_chltase"/>
</dbReference>
<sequence length="1267" mass="138976">MHRLAASPGGWNPDTEGVIFLEQTPAPIVFLTAADTDIQSLAHALPHLPAGVPALRVASLLQLQQQLSIDTYAEEVLSQAQVIILRLLGGRAYWPYGLEVLKQTVAQTGATLFVLPGDDRPDPDLLSHSTAPLAAVHRLWRYLTEGGRENWVNALLFLADECFGQSFSPPSPQPVPKIGVYPASGICKPPRQASNLQPAPNVALLFYRAHYLAGNTQPIEVLCELLAARGMHPIPVFVSSLRDPDVQAELLTLLQPKGKEAVQVVLNTTSFSLARLEDDAPDVSLWTRLDAPVLQVILSGGTREQWQAQSRGLSPRDVAMNVALPEVDGRIISRAVSFKTVQTRHDGLETDVVEYAAVGDRLQFVADLAAAWVRLRQTPPAERRIALILANYPTRNGRLANGVGLDTPASTVEILKALKQAGYTLSDIPATGDDLIHRLTAGPTNDPEAQHRPIAQSLSLSDYWAYFQTLPPMVQTQLGDRWGDGGCQEAQDGVPIPGIQLGNVFIGIQPSRGYDLDPSLNYHAPDLEPTHAYLAFYHWVRSHFGAHAIVHVGKHGNLEWLPGKSVALSATCYPEIALGPLPHLYPFIVNDPGEGSQAKRRAQAVIIDHLTPPLTRAELYGPLQQLEALVDEYYEAQSLDPSRLPVIRDRLLTLFQQTQVLQDLGLTADSADSREIEALLPNLDTYLCELKEAQIRDGLHILGQCPSGRQLRDLVVAIARHPTPGYVGLTRAIAQRWHLDLDPLTADPPQPLTPDQIHQAIAAPKLVPNPTTLRNAADLIDLIEQEAAAQVDRAISNQTVANPAGQIGEQPKDHAARPLLPPTLLPALRATSQELAHLLHGLDGRYVPSGASGAPTRGRPEVLPTGRNFYSVDIRAIPTESAWDVGRRAAEALVERYTQEHGDYPQTLGLSMWGTATMRTGGDDLAEALALLGVRPVWDGASRRVVDFEILPVSLLGRPRVDVTLRISGFFRDAFPNLIDLFHQAVTAVSQLDEPPADNPLAARVRQEATQWQAAGLTSEQAEGRSRYRIFGSKPGAYGAGLQGLIDAQNWTTDADLARAYINWSSYAYTGQGEGRAAPEAFESRLKSLQIVLHNQDNREHDLLDSDDYYQFQGGMTVATRALTGQTPQIYFGDHALPEAPKIRTLQEEIARVYRSRVINPKWIEGVMRHGYKGAFEMAATVDYLFAYDATTRCVADYMYDGVAQAYVLDETVQAFVQDKNPWALRDMAERLLEAHQRGLWAQAPGDVLNRLRAIALQAEAHIESRL</sequence>
<dbReference type="KEGG" id="tog:HNI00_18275"/>
<evidence type="ECO:0000259" key="1">
    <source>
        <dbReference type="Pfam" id="PF02514"/>
    </source>
</evidence>
<evidence type="ECO:0000313" key="2">
    <source>
        <dbReference type="EMBL" id="WOB44880.1"/>
    </source>
</evidence>
<gene>
    <name evidence="2" type="primary">cobN</name>
    <name evidence="2" type="ORF">HNI00_18275</name>
</gene>
<dbReference type="GO" id="GO:0051116">
    <property type="term" value="F:cobaltochelatase activity"/>
    <property type="evidence" value="ECO:0007669"/>
    <property type="project" value="UniProtKB-EC"/>
</dbReference>
<keyword evidence="2" id="KW-0436">Ligase</keyword>
<dbReference type="RefSeq" id="WP_316788221.1">
    <property type="nucleotide sequence ID" value="NZ_CP053540.1"/>
</dbReference>
<dbReference type="PANTHER" id="PTHR44119">
    <property type="entry name" value="MAGNESIUM-CHELATASE SUBUNIT CHLH, CHLOROPLASTIC"/>
    <property type="match status" value="1"/>
</dbReference>
<dbReference type="NCBIfam" id="TIGR02257">
    <property type="entry name" value="cobalto_cobN"/>
    <property type="match status" value="1"/>
</dbReference>
<dbReference type="PANTHER" id="PTHR44119:SF4">
    <property type="entry name" value="AEROBIC COBALTOCHELATASE SUBUNIT COBN"/>
    <property type="match status" value="1"/>
</dbReference>